<dbReference type="Proteomes" id="UP000002754">
    <property type="component" value="Unassembled WGS sequence"/>
</dbReference>
<reference evidence="12 14" key="2">
    <citation type="submission" date="2014-01" db="EMBL/GenBank/DDBJ databases">
        <title>Draft genome sequencing of Bacillus alcalophilus CGMCC 1.3604.</title>
        <authorList>
            <person name="Yang J."/>
            <person name="Diao L."/>
            <person name="Yang S."/>
        </authorList>
    </citation>
    <scope>NUCLEOTIDE SEQUENCE [LARGE SCALE GENOMIC DNA]</scope>
    <source>
        <strain evidence="12 14">CGMCC 1.3604</strain>
    </source>
</reference>
<dbReference type="AlphaFoldDB" id="A0A094WLZ5"/>
<feature type="binding site" evidence="10">
    <location>
        <position position="41"/>
    </location>
    <ligand>
        <name>Zn(2+)</name>
        <dbReference type="ChEBI" id="CHEBI:29105"/>
    </ligand>
</feature>
<evidence type="ECO:0000256" key="8">
    <source>
        <dbReference type="PIRNR" id="PIRNR006113"/>
    </source>
</evidence>
<evidence type="ECO:0000313" key="11">
    <source>
        <dbReference type="EMBL" id="KGA98739.1"/>
    </source>
</evidence>
<organism evidence="11 13">
    <name type="scientific">Alkalihalobacillus alcalophilus ATCC 27647 = CGMCC 1.3604</name>
    <dbReference type="NCBI Taxonomy" id="1218173"/>
    <lineage>
        <taxon>Bacteria</taxon>
        <taxon>Bacillati</taxon>
        <taxon>Bacillota</taxon>
        <taxon>Bacilli</taxon>
        <taxon>Bacillales</taxon>
        <taxon>Bacillaceae</taxon>
        <taxon>Alkalihalobacillus</taxon>
    </lineage>
</organism>
<evidence type="ECO:0000313" key="12">
    <source>
        <dbReference type="EMBL" id="THG89434.1"/>
    </source>
</evidence>
<comment type="caution">
    <text evidence="11">The sequence shown here is derived from an EMBL/GenBank/DDBJ whole genome shotgun (WGS) entry which is preliminary data.</text>
</comment>
<dbReference type="Proteomes" id="UP000297014">
    <property type="component" value="Unassembled WGS sequence"/>
</dbReference>
<dbReference type="PIRSF" id="PIRSF006113">
    <property type="entry name" value="PTP_synth"/>
    <property type="match status" value="1"/>
</dbReference>
<dbReference type="Pfam" id="PF01242">
    <property type="entry name" value="PTPS"/>
    <property type="match status" value="1"/>
</dbReference>
<sequence length="141" mass="16405">MIYNYYPQVPHSYRYELNKDMHLSAAHYIDNDLAGKCQKVHGHTYTINVTIVGDALDKLGFLIDFKLIKDQIHKKYDHSILNDHPDFKGKHPTTEVVAETITTEINRFLKQQTNQPKCIQTIVRETPTSYVVYRPKASELE</sequence>
<keyword evidence="5 8" id="KW-0862">Zinc</keyword>
<dbReference type="PANTHER" id="PTHR12589">
    <property type="entry name" value="PYRUVOYL TETRAHYDROBIOPTERIN SYNTHASE"/>
    <property type="match status" value="1"/>
</dbReference>
<evidence type="ECO:0000313" key="13">
    <source>
        <dbReference type="Proteomes" id="UP000002754"/>
    </source>
</evidence>
<proteinExistence type="inferred from homology"/>
<dbReference type="UniPathway" id="UPA00391"/>
<feature type="active site" description="Proton acceptor" evidence="9">
    <location>
        <position position="37"/>
    </location>
</feature>
<evidence type="ECO:0000256" key="1">
    <source>
        <dbReference type="ARBA" id="ARBA00005061"/>
    </source>
</evidence>
<evidence type="ECO:0000256" key="7">
    <source>
        <dbReference type="ARBA" id="ARBA00048807"/>
    </source>
</evidence>
<feature type="binding site" evidence="10">
    <location>
        <position position="43"/>
    </location>
    <ligand>
        <name>Zn(2+)</name>
        <dbReference type="ChEBI" id="CHEBI:29105"/>
    </ligand>
</feature>
<protein>
    <recommendedName>
        <fullName evidence="3 8">6-carboxy-5,6,7,8-tetrahydropterin synthase</fullName>
        <ecNumber evidence="8">4.-.-.-</ecNumber>
    </recommendedName>
</protein>
<dbReference type="eggNOG" id="COG0720">
    <property type="taxonomic scope" value="Bacteria"/>
</dbReference>
<dbReference type="GO" id="GO:0046872">
    <property type="term" value="F:metal ion binding"/>
    <property type="evidence" value="ECO:0007669"/>
    <property type="project" value="UniProtKB-KW"/>
</dbReference>
<comment type="catalytic activity">
    <reaction evidence="7 8">
        <text>7,8-dihydroneopterin 3'-triphosphate + H2O = 6-carboxy-5,6,7,8-tetrahydropterin + triphosphate + acetaldehyde + 2 H(+)</text>
        <dbReference type="Rhea" id="RHEA:27966"/>
        <dbReference type="ChEBI" id="CHEBI:15343"/>
        <dbReference type="ChEBI" id="CHEBI:15377"/>
        <dbReference type="ChEBI" id="CHEBI:15378"/>
        <dbReference type="ChEBI" id="CHEBI:18036"/>
        <dbReference type="ChEBI" id="CHEBI:58462"/>
        <dbReference type="ChEBI" id="CHEBI:61032"/>
        <dbReference type="EC" id="4.1.2.50"/>
    </reaction>
</comment>
<evidence type="ECO:0000256" key="5">
    <source>
        <dbReference type="ARBA" id="ARBA00022833"/>
    </source>
</evidence>
<keyword evidence="4 8" id="KW-0479">Metal-binding</keyword>
<keyword evidence="13" id="KW-1185">Reference proteome</keyword>
<reference evidence="11 13" key="1">
    <citation type="journal article" date="2014" name="Genome Announc.">
        <title>Draft Genome Sequence of Bacillus alcalophilus AV1934, a Classic Alkaliphile Isolated from Human Feces in 1934.</title>
        <authorList>
            <person name="Attie O."/>
            <person name="Jayaprakash A."/>
            <person name="Shah H."/>
            <person name="Paulsen I.T."/>
            <person name="Morino M."/>
            <person name="Takahashi Y."/>
            <person name="Narumi I."/>
            <person name="Sachidanandam R."/>
            <person name="Satoh K."/>
            <person name="Ito M."/>
            <person name="Krulwich T.A."/>
        </authorList>
    </citation>
    <scope>NUCLEOTIDE SEQUENCE [LARGE SCALE GENOMIC DNA]</scope>
    <source>
        <strain evidence="11 13">AV1934</strain>
    </source>
</reference>
<dbReference type="NCBIfam" id="TIGR03367">
    <property type="entry name" value="queuosine_QueD"/>
    <property type="match status" value="1"/>
</dbReference>
<comment type="similarity">
    <text evidence="2 8">Belongs to the PTPS family. QueD subfamily.</text>
</comment>
<dbReference type="OrthoDB" id="9804698at2"/>
<evidence type="ECO:0000256" key="3">
    <source>
        <dbReference type="ARBA" id="ARBA00018141"/>
    </source>
</evidence>
<evidence type="ECO:0000256" key="2">
    <source>
        <dbReference type="ARBA" id="ARBA00008900"/>
    </source>
</evidence>
<keyword evidence="6 8" id="KW-0456">Lyase</keyword>
<feature type="active site" description="Charge relay system" evidence="9">
    <location>
        <position position="78"/>
    </location>
</feature>
<feature type="active site" description="Charge relay system" evidence="9">
    <location>
        <position position="125"/>
    </location>
</feature>
<comment type="pathway">
    <text evidence="1 8">Purine metabolism; 7-cyano-7-deazaguanine biosynthesis.</text>
</comment>
<dbReference type="InterPro" id="IPR038418">
    <property type="entry name" value="6-PTP_synth/QueD_sf"/>
</dbReference>
<evidence type="ECO:0000256" key="10">
    <source>
        <dbReference type="PIRSR" id="PIRSR006113-2"/>
    </source>
</evidence>
<dbReference type="EC" id="4.-.-.-" evidence="8"/>
<dbReference type="GO" id="GO:0008616">
    <property type="term" value="P:tRNA queuosine(34) biosynthetic process"/>
    <property type="evidence" value="ECO:0007669"/>
    <property type="project" value="UniProtKB-KW"/>
</dbReference>
<name>A0A094WLZ5_ALKAL</name>
<accession>A0A094WLZ5</accession>
<comment type="cofactor">
    <cofactor evidence="8 10">
        <name>Zn(2+)</name>
        <dbReference type="ChEBI" id="CHEBI:29105"/>
    </cofactor>
    <text evidence="8 10">Binds 1 zinc ion per subunit.</text>
</comment>
<dbReference type="EMBL" id="JALP01000233">
    <property type="protein sequence ID" value="THG89434.1"/>
    <property type="molecule type" value="Genomic_DNA"/>
</dbReference>
<dbReference type="SUPFAM" id="SSF55620">
    <property type="entry name" value="Tetrahydrobiopterin biosynthesis enzymes-like"/>
    <property type="match status" value="1"/>
</dbReference>
<feature type="binding site" evidence="10">
    <location>
        <position position="27"/>
    </location>
    <ligand>
        <name>Zn(2+)</name>
        <dbReference type="ChEBI" id="CHEBI:29105"/>
    </ligand>
</feature>
<keyword evidence="8" id="KW-0671">Queuosine biosynthesis</keyword>
<evidence type="ECO:0000256" key="9">
    <source>
        <dbReference type="PIRSR" id="PIRSR006113-1"/>
    </source>
</evidence>
<dbReference type="GO" id="GO:0070497">
    <property type="term" value="F:6-carboxytetrahydropterin synthase activity"/>
    <property type="evidence" value="ECO:0007669"/>
    <property type="project" value="UniProtKB-EC"/>
</dbReference>
<dbReference type="RefSeq" id="WP_003321668.1">
    <property type="nucleotide sequence ID" value="NZ_ALPT02000006.1"/>
</dbReference>
<evidence type="ECO:0000256" key="6">
    <source>
        <dbReference type="ARBA" id="ARBA00023239"/>
    </source>
</evidence>
<gene>
    <name evidence="12" type="ORF">AJ85_17785</name>
    <name evidence="11" type="ORF">BALCAV_0203020</name>
</gene>
<dbReference type="EMBL" id="ALPT02000006">
    <property type="protein sequence ID" value="KGA98739.1"/>
    <property type="molecule type" value="Genomic_DNA"/>
</dbReference>
<dbReference type="InterPro" id="IPR007115">
    <property type="entry name" value="6-PTP_synth/QueD"/>
</dbReference>
<dbReference type="STRING" id="1218173.BALCAV_0203020"/>
<evidence type="ECO:0000256" key="4">
    <source>
        <dbReference type="ARBA" id="ARBA00022723"/>
    </source>
</evidence>
<evidence type="ECO:0000313" key="14">
    <source>
        <dbReference type="Proteomes" id="UP000297014"/>
    </source>
</evidence>
<dbReference type="PANTHER" id="PTHR12589:SF7">
    <property type="entry name" value="6-PYRUVOYL TETRAHYDROBIOPTERIN SYNTHASE"/>
    <property type="match status" value="1"/>
</dbReference>
<dbReference type="Gene3D" id="3.30.479.10">
    <property type="entry name" value="6-pyruvoyl tetrahydropterin synthase/QueD"/>
    <property type="match status" value="1"/>
</dbReference>